<accession>A0AAP0BPK1</accession>
<reference evidence="2 3" key="1">
    <citation type="journal article" date="2022" name="Nat. Plants">
        <title>Genomes of leafy and leafless Platanthera orchids illuminate the evolution of mycoheterotrophy.</title>
        <authorList>
            <person name="Li M.H."/>
            <person name="Liu K.W."/>
            <person name="Li Z."/>
            <person name="Lu H.C."/>
            <person name="Ye Q.L."/>
            <person name="Zhang D."/>
            <person name="Wang J.Y."/>
            <person name="Li Y.F."/>
            <person name="Zhong Z.M."/>
            <person name="Liu X."/>
            <person name="Yu X."/>
            <person name="Liu D.K."/>
            <person name="Tu X.D."/>
            <person name="Liu B."/>
            <person name="Hao Y."/>
            <person name="Liao X.Y."/>
            <person name="Jiang Y.T."/>
            <person name="Sun W.H."/>
            <person name="Chen J."/>
            <person name="Chen Y.Q."/>
            <person name="Ai Y."/>
            <person name="Zhai J.W."/>
            <person name="Wu S.S."/>
            <person name="Zhou Z."/>
            <person name="Hsiao Y.Y."/>
            <person name="Wu W.L."/>
            <person name="Chen Y.Y."/>
            <person name="Lin Y.F."/>
            <person name="Hsu J.L."/>
            <person name="Li C.Y."/>
            <person name="Wang Z.W."/>
            <person name="Zhao X."/>
            <person name="Zhong W.Y."/>
            <person name="Ma X.K."/>
            <person name="Ma L."/>
            <person name="Huang J."/>
            <person name="Chen G.Z."/>
            <person name="Huang M.Z."/>
            <person name="Huang L."/>
            <person name="Peng D.H."/>
            <person name="Luo Y.B."/>
            <person name="Zou S.Q."/>
            <person name="Chen S.P."/>
            <person name="Lan S."/>
            <person name="Tsai W.C."/>
            <person name="Van de Peer Y."/>
            <person name="Liu Z.J."/>
        </authorList>
    </citation>
    <scope>NUCLEOTIDE SEQUENCE [LARGE SCALE GENOMIC DNA]</scope>
    <source>
        <strain evidence="2">Lor287</strain>
    </source>
</reference>
<keyword evidence="1" id="KW-1133">Transmembrane helix</keyword>
<dbReference type="EMBL" id="JBBWWQ010000006">
    <property type="protein sequence ID" value="KAK8945011.1"/>
    <property type="molecule type" value="Genomic_DNA"/>
</dbReference>
<protein>
    <submittedName>
        <fullName evidence="2">Uncharacterized protein</fullName>
    </submittedName>
</protein>
<keyword evidence="1" id="KW-0812">Transmembrane</keyword>
<keyword evidence="3" id="KW-1185">Reference proteome</keyword>
<evidence type="ECO:0000313" key="3">
    <source>
        <dbReference type="Proteomes" id="UP001418222"/>
    </source>
</evidence>
<sequence length="105" mass="12320">MNESTKYVCFYALFETQQWMFEGKHMVIEGDRKNVLDFYRRPLQCSVWLNTSFMAEDLYIHSRGVQPSSLPISLGKPVGWPIFVLSMWHLMTLFGMILLVLLPRS</sequence>
<name>A0AAP0BPK1_9ASPA</name>
<proteinExistence type="predicted"/>
<dbReference type="AlphaFoldDB" id="A0AAP0BPK1"/>
<dbReference type="Proteomes" id="UP001418222">
    <property type="component" value="Unassembled WGS sequence"/>
</dbReference>
<keyword evidence="1" id="KW-0472">Membrane</keyword>
<gene>
    <name evidence="2" type="ORF">KSP39_PZI007611</name>
</gene>
<evidence type="ECO:0000256" key="1">
    <source>
        <dbReference type="SAM" id="Phobius"/>
    </source>
</evidence>
<organism evidence="2 3">
    <name type="scientific">Platanthera zijinensis</name>
    <dbReference type="NCBI Taxonomy" id="2320716"/>
    <lineage>
        <taxon>Eukaryota</taxon>
        <taxon>Viridiplantae</taxon>
        <taxon>Streptophyta</taxon>
        <taxon>Embryophyta</taxon>
        <taxon>Tracheophyta</taxon>
        <taxon>Spermatophyta</taxon>
        <taxon>Magnoliopsida</taxon>
        <taxon>Liliopsida</taxon>
        <taxon>Asparagales</taxon>
        <taxon>Orchidaceae</taxon>
        <taxon>Orchidoideae</taxon>
        <taxon>Orchideae</taxon>
        <taxon>Orchidinae</taxon>
        <taxon>Platanthera</taxon>
    </lineage>
</organism>
<comment type="caution">
    <text evidence="2">The sequence shown here is derived from an EMBL/GenBank/DDBJ whole genome shotgun (WGS) entry which is preliminary data.</text>
</comment>
<feature type="transmembrane region" description="Helical" evidence="1">
    <location>
        <begin position="78"/>
        <end position="102"/>
    </location>
</feature>
<evidence type="ECO:0000313" key="2">
    <source>
        <dbReference type="EMBL" id="KAK8945011.1"/>
    </source>
</evidence>